<dbReference type="InterPro" id="IPR030842">
    <property type="entry name" value="TF_NusA_bacterial"/>
</dbReference>
<dbReference type="Gene3D" id="3.30.300.20">
    <property type="match status" value="2"/>
</dbReference>
<comment type="function">
    <text evidence="7">Participates in both transcription termination and antitermination.</text>
</comment>
<protein>
    <recommendedName>
        <fullName evidence="7">Transcription termination/antitermination protein NusA</fullName>
    </recommendedName>
</protein>
<sequence>MEKILDIVDAIAHEKGLTPQKVKEALKTAFIQTAKRVIDKNFAYEATINEDTKTIDLVQIITVVADDDERLNDEEIAPTLMAISEARDYDDQVELDDQLQVPHDLEEYGRTGASQLHREIEYHVQRAVEDDVYNKYKSKVGTLVSGRVTSVDSQNSTFIEVDEIRAVLPMKSRIKGESFEVGDHLKAVVRRVNMDKYDGISIELSRTSPKFLEELLTLEVPEIKDGAVIIEKSARIPGQRAKVALISTHPQVDAVGSTVGVKGVRINAVSAELQGENIDCIEYTSIPELFLSRVMSPAIISSVEIVKDEDGKAEKAIVSLPADQKSKAIGKSGINIRLASMLTGMDIELNEIDGATTDESAEAIEAEEKKDGVDALEALFS</sequence>
<dbReference type="GO" id="GO:0031564">
    <property type="term" value="P:transcription antitermination"/>
    <property type="evidence" value="ECO:0007669"/>
    <property type="project" value="UniProtKB-UniRule"/>
</dbReference>
<keyword evidence="4 7" id="KW-0694">RNA-binding</keyword>
<keyword evidence="10" id="KW-1185">Reference proteome</keyword>
<dbReference type="Gene3D" id="2.40.50.140">
    <property type="entry name" value="Nucleic acid-binding proteins"/>
    <property type="match status" value="1"/>
</dbReference>
<dbReference type="InterPro" id="IPR015946">
    <property type="entry name" value="KH_dom-like_a/b"/>
</dbReference>
<dbReference type="Pfam" id="PF13184">
    <property type="entry name" value="KH_NusA_1st"/>
    <property type="match status" value="1"/>
</dbReference>
<keyword evidence="1 7" id="KW-0806">Transcription termination</keyword>
<organism evidence="9 10">
    <name type="scientific">Sulfurimonas lithotrophica</name>
    <dbReference type="NCBI Taxonomy" id="2590022"/>
    <lineage>
        <taxon>Bacteria</taxon>
        <taxon>Pseudomonadati</taxon>
        <taxon>Campylobacterota</taxon>
        <taxon>Epsilonproteobacteria</taxon>
        <taxon>Campylobacterales</taxon>
        <taxon>Sulfurimonadaceae</taxon>
        <taxon>Sulfurimonas</taxon>
    </lineage>
</organism>
<dbReference type="InterPro" id="IPR010213">
    <property type="entry name" value="TF_NusA"/>
</dbReference>
<dbReference type="GO" id="GO:0006353">
    <property type="term" value="P:DNA-templated transcription termination"/>
    <property type="evidence" value="ECO:0007669"/>
    <property type="project" value="UniProtKB-UniRule"/>
</dbReference>
<comment type="subunit">
    <text evidence="7">Monomer. Binds directly to the core enzyme of the DNA-dependent RNA polymerase and to nascent RNA.</text>
</comment>
<dbReference type="Gene3D" id="3.30.1480.10">
    <property type="entry name" value="NusA, N-terminal domain"/>
    <property type="match status" value="1"/>
</dbReference>
<dbReference type="Proteomes" id="UP000326944">
    <property type="component" value="Chromosome"/>
</dbReference>
<dbReference type="InterPro" id="IPR013735">
    <property type="entry name" value="TF_NusA_N"/>
</dbReference>
<keyword evidence="3 7" id="KW-0889">Transcription antitermination</keyword>
<dbReference type="GO" id="GO:0005829">
    <property type="term" value="C:cytosol"/>
    <property type="evidence" value="ECO:0007669"/>
    <property type="project" value="TreeGrafter"/>
</dbReference>
<keyword evidence="5 7" id="KW-0805">Transcription regulation</keyword>
<dbReference type="PROSITE" id="PS50084">
    <property type="entry name" value="KH_TYPE_1"/>
    <property type="match status" value="1"/>
</dbReference>
<dbReference type="HAMAP" id="MF_00945_B">
    <property type="entry name" value="NusA_B"/>
    <property type="match status" value="1"/>
</dbReference>
<dbReference type="PANTHER" id="PTHR22648">
    <property type="entry name" value="TRANSCRIPTION TERMINATION FACTOR NUSA"/>
    <property type="match status" value="1"/>
</dbReference>
<dbReference type="GO" id="GO:0003700">
    <property type="term" value="F:DNA-binding transcription factor activity"/>
    <property type="evidence" value="ECO:0007669"/>
    <property type="project" value="InterPro"/>
</dbReference>
<dbReference type="EMBL" id="CP043617">
    <property type="protein sequence ID" value="QFR49963.1"/>
    <property type="molecule type" value="Genomic_DNA"/>
</dbReference>
<dbReference type="InterPro" id="IPR025249">
    <property type="entry name" value="TF_NusA_KH_1st"/>
</dbReference>
<evidence type="ECO:0000313" key="10">
    <source>
        <dbReference type="Proteomes" id="UP000326944"/>
    </source>
</evidence>
<dbReference type="SUPFAM" id="SSF54814">
    <property type="entry name" value="Prokaryotic type KH domain (KH-domain type II)"/>
    <property type="match status" value="2"/>
</dbReference>
<evidence type="ECO:0000256" key="5">
    <source>
        <dbReference type="ARBA" id="ARBA00023015"/>
    </source>
</evidence>
<evidence type="ECO:0000256" key="1">
    <source>
        <dbReference type="ARBA" id="ARBA00022472"/>
    </source>
</evidence>
<proteinExistence type="inferred from homology"/>
<dbReference type="NCBIfam" id="TIGR01953">
    <property type="entry name" value="NusA"/>
    <property type="match status" value="1"/>
</dbReference>
<accession>A0A5P8P2K1</accession>
<dbReference type="Pfam" id="PF23095">
    <property type="entry name" value="KH_NusA_C"/>
    <property type="match status" value="1"/>
</dbReference>
<dbReference type="SMART" id="SM00316">
    <property type="entry name" value="S1"/>
    <property type="match status" value="1"/>
</dbReference>
<evidence type="ECO:0000259" key="8">
    <source>
        <dbReference type="PROSITE" id="PS50126"/>
    </source>
</evidence>
<dbReference type="PANTHER" id="PTHR22648:SF0">
    <property type="entry name" value="TRANSCRIPTION TERMINATION_ANTITERMINATION PROTEIN NUSA"/>
    <property type="match status" value="1"/>
</dbReference>
<keyword evidence="6 7" id="KW-0804">Transcription</keyword>
<dbReference type="CDD" id="cd02134">
    <property type="entry name" value="KH-II_NusA_rpt1"/>
    <property type="match status" value="1"/>
</dbReference>
<dbReference type="SUPFAM" id="SSF69705">
    <property type="entry name" value="Transcription factor NusA, N-terminal domain"/>
    <property type="match status" value="1"/>
</dbReference>
<keyword evidence="2 7" id="KW-0963">Cytoplasm</keyword>
<dbReference type="FunFam" id="3.30.300.20:FF:000002">
    <property type="entry name" value="Transcription termination/antitermination protein NusA"/>
    <property type="match status" value="1"/>
</dbReference>
<evidence type="ECO:0000256" key="3">
    <source>
        <dbReference type="ARBA" id="ARBA00022814"/>
    </source>
</evidence>
<dbReference type="OrthoDB" id="9807233at2"/>
<evidence type="ECO:0000256" key="2">
    <source>
        <dbReference type="ARBA" id="ARBA00022490"/>
    </source>
</evidence>
<name>A0A5P8P2K1_9BACT</name>
<dbReference type="Pfam" id="PF08529">
    <property type="entry name" value="NusA_N"/>
    <property type="match status" value="1"/>
</dbReference>
<evidence type="ECO:0000256" key="4">
    <source>
        <dbReference type="ARBA" id="ARBA00022884"/>
    </source>
</evidence>
<comment type="similarity">
    <text evidence="7">Belongs to the NusA family.</text>
</comment>
<dbReference type="KEGG" id="sulg:FJR48_09600"/>
<evidence type="ECO:0000256" key="6">
    <source>
        <dbReference type="ARBA" id="ARBA00023163"/>
    </source>
</evidence>
<dbReference type="AlphaFoldDB" id="A0A5P8P2K1"/>
<dbReference type="InterPro" id="IPR036555">
    <property type="entry name" value="NusA_N_sf"/>
</dbReference>
<dbReference type="CDD" id="cd22529">
    <property type="entry name" value="KH-II_NusA_rpt2"/>
    <property type="match status" value="1"/>
</dbReference>
<dbReference type="SUPFAM" id="SSF50249">
    <property type="entry name" value="Nucleic acid-binding proteins"/>
    <property type="match status" value="1"/>
</dbReference>
<comment type="subcellular location">
    <subcellularLocation>
        <location evidence="7">Cytoplasm</location>
    </subcellularLocation>
</comment>
<evidence type="ECO:0000313" key="9">
    <source>
        <dbReference type="EMBL" id="QFR49963.1"/>
    </source>
</evidence>
<feature type="domain" description="S1 motif" evidence="8">
    <location>
        <begin position="141"/>
        <end position="207"/>
    </location>
</feature>
<reference evidence="9 10" key="1">
    <citation type="submission" date="2019-09" db="EMBL/GenBank/DDBJ databases">
        <title>Sulfurimonas gotlandica sp. nov., a chemoautotrophic and psychrotolerant epsilonproteobacterium isolated from a pelagic redoxcline, and an emended description of the genus Sulfurimonas.</title>
        <authorList>
            <person name="Wang S."/>
            <person name="Jiang L."/>
            <person name="Shao S."/>
        </authorList>
    </citation>
    <scope>NUCLEOTIDE SEQUENCE [LARGE SCALE GENOMIC DNA]</scope>
    <source>
        <strain evidence="9 10">GYSZ_1</strain>
    </source>
</reference>
<evidence type="ECO:0000256" key="7">
    <source>
        <dbReference type="HAMAP-Rule" id="MF_00945"/>
    </source>
</evidence>
<gene>
    <name evidence="7 9" type="primary">nusA</name>
    <name evidence="9" type="ORF">FJR48_09600</name>
</gene>
<dbReference type="PROSITE" id="PS50126">
    <property type="entry name" value="S1"/>
    <property type="match status" value="1"/>
</dbReference>
<dbReference type="InterPro" id="IPR058582">
    <property type="entry name" value="KH_NusA_2nd"/>
</dbReference>
<dbReference type="InterPro" id="IPR009019">
    <property type="entry name" value="KH_sf_prok-type"/>
</dbReference>
<dbReference type="RefSeq" id="WP_152307911.1">
    <property type="nucleotide sequence ID" value="NZ_CP043617.1"/>
</dbReference>
<dbReference type="InterPro" id="IPR012340">
    <property type="entry name" value="NA-bd_OB-fold"/>
</dbReference>
<dbReference type="InterPro" id="IPR003029">
    <property type="entry name" value="S1_domain"/>
</dbReference>
<dbReference type="GO" id="GO:0003723">
    <property type="term" value="F:RNA binding"/>
    <property type="evidence" value="ECO:0007669"/>
    <property type="project" value="UniProtKB-UniRule"/>
</dbReference>